<name>A0A517QH38_9PLAN</name>
<evidence type="ECO:0000313" key="2">
    <source>
        <dbReference type="EMBL" id="QDT30953.1"/>
    </source>
</evidence>
<dbReference type="EMBL" id="CP036267">
    <property type="protein sequence ID" value="QDT30953.1"/>
    <property type="molecule type" value="Genomic_DNA"/>
</dbReference>
<reference evidence="2 3" key="1">
    <citation type="submission" date="2019-02" db="EMBL/GenBank/DDBJ databases">
        <title>Deep-cultivation of Planctomycetes and their phenomic and genomic characterization uncovers novel biology.</title>
        <authorList>
            <person name="Wiegand S."/>
            <person name="Jogler M."/>
            <person name="Boedeker C."/>
            <person name="Pinto D."/>
            <person name="Vollmers J."/>
            <person name="Rivas-Marin E."/>
            <person name="Kohn T."/>
            <person name="Peeters S.H."/>
            <person name="Heuer A."/>
            <person name="Rast P."/>
            <person name="Oberbeckmann S."/>
            <person name="Bunk B."/>
            <person name="Jeske O."/>
            <person name="Meyerdierks A."/>
            <person name="Storesund J.E."/>
            <person name="Kallscheuer N."/>
            <person name="Luecker S."/>
            <person name="Lage O.M."/>
            <person name="Pohl T."/>
            <person name="Merkel B.J."/>
            <person name="Hornburger P."/>
            <person name="Mueller R.-W."/>
            <person name="Bruemmer F."/>
            <person name="Labrenz M."/>
            <person name="Spormann A.M."/>
            <person name="Op den Camp H."/>
            <person name="Overmann J."/>
            <person name="Amann R."/>
            <person name="Jetten M.S.M."/>
            <person name="Mascher T."/>
            <person name="Medema M.H."/>
            <person name="Devos D.P."/>
            <person name="Kaster A.-K."/>
            <person name="Ovreas L."/>
            <person name="Rohde M."/>
            <person name="Galperin M.Y."/>
            <person name="Jogler C."/>
        </authorList>
    </citation>
    <scope>NUCLEOTIDE SEQUENCE [LARGE SCALE GENOMIC DNA]</scope>
    <source>
        <strain evidence="2 3">Mal48</strain>
    </source>
</reference>
<protein>
    <recommendedName>
        <fullName evidence="4">HNH domain-containing protein</fullName>
    </recommendedName>
</protein>
<accession>A0A517QH38</accession>
<dbReference type="EMBL" id="CP036267">
    <property type="protein sequence ID" value="QDT30908.1"/>
    <property type="molecule type" value="Genomic_DNA"/>
</dbReference>
<organism evidence="2 3">
    <name type="scientific">Thalassoglobus polymorphus</name>
    <dbReference type="NCBI Taxonomy" id="2527994"/>
    <lineage>
        <taxon>Bacteria</taxon>
        <taxon>Pseudomonadati</taxon>
        <taxon>Planctomycetota</taxon>
        <taxon>Planctomycetia</taxon>
        <taxon>Planctomycetales</taxon>
        <taxon>Planctomycetaceae</taxon>
        <taxon>Thalassoglobus</taxon>
    </lineage>
</organism>
<dbReference type="KEGG" id="tpol:Mal48_01820"/>
<proteinExistence type="predicted"/>
<evidence type="ECO:0000313" key="3">
    <source>
        <dbReference type="Proteomes" id="UP000315724"/>
    </source>
</evidence>
<evidence type="ECO:0000313" key="1">
    <source>
        <dbReference type="EMBL" id="QDT30908.1"/>
    </source>
</evidence>
<evidence type="ECO:0008006" key="4">
    <source>
        <dbReference type="Google" id="ProtNLM"/>
    </source>
</evidence>
<dbReference type="KEGG" id="tpol:Mal48_01370"/>
<sequence length="94" mass="10598">MCDKAKRSIKAGLRNRRAILVIAMGGECEFCGSANRLEFHHTEPRKWVAAKVNQSTRQKMYEKEFLSGKLALACSDCNKRLGKPVSDNTKGKRQ</sequence>
<dbReference type="AlphaFoldDB" id="A0A517QH38"/>
<dbReference type="Proteomes" id="UP000315724">
    <property type="component" value="Chromosome"/>
</dbReference>
<keyword evidence="3" id="KW-1185">Reference proteome</keyword>
<gene>
    <name evidence="1" type="ORF">Mal48_01370</name>
    <name evidence="2" type="ORF">Mal48_01820</name>
</gene>